<dbReference type="EMBL" id="KI546135">
    <property type="protein sequence ID" value="EST43651.1"/>
    <property type="molecule type" value="Genomic_DNA"/>
</dbReference>
<evidence type="ECO:0000313" key="2">
    <source>
        <dbReference type="EMBL" id="EST43651.1"/>
    </source>
</evidence>
<dbReference type="EMBL" id="KI546135">
    <property type="protein sequence ID" value="EST43647.1"/>
    <property type="molecule type" value="Genomic_DNA"/>
</dbReference>
<protein>
    <submittedName>
        <fullName evidence="1">Uncharacterized protein</fullName>
    </submittedName>
</protein>
<sequence>MEDLASLALLEINRMSPQILATLPHFSGSIATVQKGLIHLIQQIGSLPHALHQQVAFIEQLKLANEKNVNAALEWKKHANHTERACGTLYAQNVELKVQVRALKQELTLSTAAQMTQQSEIPPENVLLQSQQQAVSHIGLNLSNSLEISIEPEETEEVTQIITITRKSPLMAHHSPKLIDAPQLLTNSIIQGDDGNSIVCFLNENLAHAKPDYSDHSDTDYGTVVLFNEPMYGQHLEDF</sequence>
<proteinExistence type="predicted"/>
<accession>V6LGJ0</accession>
<reference evidence="1" key="1">
    <citation type="journal article" date="2014" name="PLoS Genet.">
        <title>The Genome of Spironucleus salmonicida Highlights a Fish Pathogen Adapted to Fluctuating Environments.</title>
        <authorList>
            <person name="Xu F."/>
            <person name="Jerlstrom-Hultqvist J."/>
            <person name="Einarsson E."/>
            <person name="Astvaldsson A."/>
            <person name="Svard S.G."/>
            <person name="Andersson J.O."/>
        </authorList>
    </citation>
    <scope>NUCLEOTIDE SEQUENCE</scope>
</reference>
<name>V6LGJ0_9EUKA</name>
<dbReference type="AlphaFoldDB" id="V6LGJ0"/>
<gene>
    <name evidence="1" type="ORF">SS50377_16690</name>
    <name evidence="2" type="ORF">SS50377_16694</name>
</gene>
<organism evidence="1">
    <name type="scientific">Spironucleus salmonicida</name>
    <dbReference type="NCBI Taxonomy" id="348837"/>
    <lineage>
        <taxon>Eukaryota</taxon>
        <taxon>Metamonada</taxon>
        <taxon>Diplomonadida</taxon>
        <taxon>Hexamitidae</taxon>
        <taxon>Hexamitinae</taxon>
        <taxon>Spironucleus</taxon>
    </lineage>
</organism>
<evidence type="ECO:0000313" key="1">
    <source>
        <dbReference type="EMBL" id="EST43647.1"/>
    </source>
</evidence>